<keyword evidence="2" id="KW-1185">Reference proteome</keyword>
<proteinExistence type="predicted"/>
<dbReference type="EMBL" id="OZ021743">
    <property type="protein sequence ID" value="CAK9328637.1"/>
    <property type="molecule type" value="Genomic_DNA"/>
</dbReference>
<protein>
    <submittedName>
        <fullName evidence="1">Uncharacterized protein</fullName>
    </submittedName>
</protein>
<sequence>MWKMTMWKSLDARRSCLLYNVPRIREEDPNVNLFGPCGSPLMGWFDLEMQFGIPSSIVSTHAALSCCRFSSTRSILFRLKP</sequence>
<accession>A0ABP0Z770</accession>
<name>A0ABP0Z770_9ROSI</name>
<gene>
    <name evidence="1" type="ORF">CITCOLO1_LOCUS21060</name>
</gene>
<evidence type="ECO:0000313" key="2">
    <source>
        <dbReference type="Proteomes" id="UP001642487"/>
    </source>
</evidence>
<organism evidence="1 2">
    <name type="scientific">Citrullus colocynthis</name>
    <name type="common">colocynth</name>
    <dbReference type="NCBI Taxonomy" id="252529"/>
    <lineage>
        <taxon>Eukaryota</taxon>
        <taxon>Viridiplantae</taxon>
        <taxon>Streptophyta</taxon>
        <taxon>Embryophyta</taxon>
        <taxon>Tracheophyta</taxon>
        <taxon>Spermatophyta</taxon>
        <taxon>Magnoliopsida</taxon>
        <taxon>eudicotyledons</taxon>
        <taxon>Gunneridae</taxon>
        <taxon>Pentapetalae</taxon>
        <taxon>rosids</taxon>
        <taxon>fabids</taxon>
        <taxon>Cucurbitales</taxon>
        <taxon>Cucurbitaceae</taxon>
        <taxon>Benincaseae</taxon>
        <taxon>Citrullus</taxon>
    </lineage>
</organism>
<dbReference type="Proteomes" id="UP001642487">
    <property type="component" value="Chromosome 9"/>
</dbReference>
<reference evidence="1 2" key="1">
    <citation type="submission" date="2024-03" db="EMBL/GenBank/DDBJ databases">
        <authorList>
            <person name="Gkanogiannis A."/>
            <person name="Becerra Lopez-Lavalle L."/>
        </authorList>
    </citation>
    <scope>NUCLEOTIDE SEQUENCE [LARGE SCALE GENOMIC DNA]</scope>
</reference>
<evidence type="ECO:0000313" key="1">
    <source>
        <dbReference type="EMBL" id="CAK9328637.1"/>
    </source>
</evidence>